<feature type="compositionally biased region" description="Basic and acidic residues" evidence="1">
    <location>
        <begin position="188"/>
        <end position="197"/>
    </location>
</feature>
<dbReference type="OrthoDB" id="1798117at2"/>
<keyword evidence="2" id="KW-0812">Transmembrane</keyword>
<dbReference type="EMBL" id="OMOF01000738">
    <property type="protein sequence ID" value="SPF54497.1"/>
    <property type="molecule type" value="Genomic_DNA"/>
</dbReference>
<evidence type="ECO:0000256" key="1">
    <source>
        <dbReference type="SAM" id="MobiDB-lite"/>
    </source>
</evidence>
<feature type="transmembrane region" description="Helical" evidence="2">
    <location>
        <begin position="126"/>
        <end position="144"/>
    </location>
</feature>
<keyword evidence="2" id="KW-1133">Transmembrane helix</keyword>
<dbReference type="Proteomes" id="UP000238916">
    <property type="component" value="Unassembled WGS sequence"/>
</dbReference>
<evidence type="ECO:0000313" key="3">
    <source>
        <dbReference type="EMBL" id="SPF54497.1"/>
    </source>
</evidence>
<gene>
    <name evidence="3" type="ORF">SBF1_7630006</name>
</gene>
<reference evidence="4" key="1">
    <citation type="submission" date="2018-02" db="EMBL/GenBank/DDBJ databases">
        <authorList>
            <person name="Hausmann B."/>
        </authorList>
    </citation>
    <scope>NUCLEOTIDE SEQUENCE [LARGE SCALE GENOMIC DNA]</scope>
    <source>
        <strain evidence="4">Peat soil MAG SbF1</strain>
    </source>
</reference>
<sequence length="197" mass="21551">MKKINDRIYLGMISGVAGFVALTLIDVLSSKMKISQRSYRTTAAGVWVSSRREAEKWSGQLLGVIMNIGLSMVGGFSVVKMLTKYGRDRLVPKGLFFGVTFGAVISAILGGFAHNKVKPKDALSNLSYLLSHAVFGLVSVFTAAKIGNDSLFDTLPQNDLLKPTEKTTEQLERSNGNNNQPIYSDVNSNHEDTNIYQ</sequence>
<evidence type="ECO:0000256" key="2">
    <source>
        <dbReference type="SAM" id="Phobius"/>
    </source>
</evidence>
<organism evidence="3 4">
    <name type="scientific">Candidatus Desulfosporosinus infrequens</name>
    <dbReference type="NCBI Taxonomy" id="2043169"/>
    <lineage>
        <taxon>Bacteria</taxon>
        <taxon>Bacillati</taxon>
        <taxon>Bacillota</taxon>
        <taxon>Clostridia</taxon>
        <taxon>Eubacteriales</taxon>
        <taxon>Desulfitobacteriaceae</taxon>
        <taxon>Desulfosporosinus</taxon>
    </lineage>
</organism>
<keyword evidence="2" id="KW-0472">Membrane</keyword>
<protein>
    <submittedName>
        <fullName evidence="3">Uncharacterized protein</fullName>
    </submittedName>
</protein>
<dbReference type="AlphaFoldDB" id="A0A2U3LRC7"/>
<evidence type="ECO:0000313" key="4">
    <source>
        <dbReference type="Proteomes" id="UP000238916"/>
    </source>
</evidence>
<feature type="region of interest" description="Disordered" evidence="1">
    <location>
        <begin position="166"/>
        <end position="197"/>
    </location>
</feature>
<feature type="transmembrane region" description="Helical" evidence="2">
    <location>
        <begin position="61"/>
        <end position="82"/>
    </location>
</feature>
<accession>A0A2U3LRC7</accession>
<name>A0A2U3LRC7_9FIRM</name>
<feature type="transmembrane region" description="Helical" evidence="2">
    <location>
        <begin position="94"/>
        <end position="114"/>
    </location>
</feature>
<feature type="transmembrane region" description="Helical" evidence="2">
    <location>
        <begin position="7"/>
        <end position="25"/>
    </location>
</feature>
<proteinExistence type="predicted"/>
<feature type="compositionally biased region" description="Polar residues" evidence="1">
    <location>
        <begin position="173"/>
        <end position="187"/>
    </location>
</feature>